<gene>
    <name evidence="7" type="ORF">MESMUL_17160</name>
    <name evidence="8" type="ORF">MESMUL_22650</name>
</gene>
<sequence length="543" mass="59596">MTFQLTRRALLQGAGITLAGSVCPLTAVASGVKKAIDAMPDMYWGACVVNCGNRCALRVFTKNGQVIRIETDNTSNPCCPQPYQLRACLRGRSMRQRLYNPDRLKFPMKRVGERGEAKFERISWDEAYQLIADNWQRILKNYGPDSVYINYATAQQTSVSGSNCWKRLANLTGGYLNWKGSYSSAQITAAFPMTYGRKVASSPTEIAHAKLYVSFGDNLSVTRISGGSMSWQFLQAIEKNHVKTIVIDPICTDTVAGKVNQWIPILPGTDAALCEALAYEFITHNWVDQEFLDKYCVGYDEKTLPKSAPKNGDYKSYILGKADGVAKTPAYASAITGIPEETIIALAREMGTTKPVFVAQGLGPQRRANGEETARAIAMLPILLGQVGLPGTSSGMEECGTDWWPIGIPRGNNPVKASIPSFMWTEAILRGHEMTATHDGVKGVDRLKNDIKMVINSGGNILINQHSDCGRTDKILRDTSKCEFIVVCDNMMTASCRYADVLLPDTLGNETEDLVGNGDSMGETAFITPIHKAVNPQWEQRST</sequence>
<dbReference type="SUPFAM" id="SSF53706">
    <property type="entry name" value="Formate dehydrogenase/DMSO reductase, domains 1-3"/>
    <property type="match status" value="1"/>
</dbReference>
<dbReference type="EMBL" id="BGZJ01000002">
    <property type="protein sequence ID" value="GBO94911.1"/>
    <property type="molecule type" value="Genomic_DNA"/>
</dbReference>
<dbReference type="RefSeq" id="WP_238691404.1">
    <property type="nucleotide sequence ID" value="NZ_BGZJ01000002.1"/>
</dbReference>
<reference evidence="7 9" key="1">
    <citation type="journal article" date="2018" name="Int. J. Syst. Evol. Microbiol.">
        <title>Mesosutterella multiformis gen. nov., sp. nov., a member of the family Sutterellaceae and Sutterella megalosphaeroides sp. nov., isolated from human faeces.</title>
        <authorList>
            <person name="Sakamoto M."/>
            <person name="Ikeyama N."/>
            <person name="Kunihiro T."/>
            <person name="Iino T."/>
            <person name="Yuki M."/>
            <person name="Ohkuma M."/>
        </authorList>
    </citation>
    <scope>NUCLEOTIDE SEQUENCE [LARGE SCALE GENOMIC DNA]</scope>
    <source>
        <strain evidence="7 9">4NBBH2</strain>
    </source>
</reference>
<dbReference type="GO" id="GO:0030151">
    <property type="term" value="F:molybdenum ion binding"/>
    <property type="evidence" value="ECO:0007669"/>
    <property type="project" value="TreeGrafter"/>
</dbReference>
<dbReference type="InterPro" id="IPR050612">
    <property type="entry name" value="Prok_Mopterin_Oxidored"/>
</dbReference>
<dbReference type="Pfam" id="PF00384">
    <property type="entry name" value="Molybdopterin"/>
    <property type="match status" value="1"/>
</dbReference>
<dbReference type="FunFam" id="3.40.228.10:FF:000004">
    <property type="entry name" value="Dimethyl sulfoxide reductase subunit A"/>
    <property type="match status" value="1"/>
</dbReference>
<proteinExistence type="predicted"/>
<reference evidence="7" key="2">
    <citation type="journal article" date="2019" name="Microbiol. Resour. Announc.">
        <title>Draft Genome Sequence of Mesosutterella multiformis JCM 32464T, a Member of the Family Sutterellaceae, Isolated from Human Feces.</title>
        <authorList>
            <person name="Ikeyama N."/>
            <person name="Ohkuma M."/>
            <person name="Sakamoto M."/>
        </authorList>
    </citation>
    <scope>NUCLEOTIDE SEQUENCE</scope>
    <source>
        <strain evidence="7">4NBBH2</strain>
    </source>
</reference>
<keyword evidence="9" id="KW-1185">Reference proteome</keyword>
<feature type="domain" description="4Fe-4S Mo/W bis-MGD-type" evidence="6">
    <location>
        <begin position="40"/>
        <end position="102"/>
    </location>
</feature>
<dbReference type="InterPro" id="IPR006963">
    <property type="entry name" value="Mopterin_OxRdtase_4Fe-4S_dom"/>
</dbReference>
<evidence type="ECO:0000313" key="8">
    <source>
        <dbReference type="EMBL" id="GBO94911.1"/>
    </source>
</evidence>
<dbReference type="PANTHER" id="PTHR43742:SF3">
    <property type="entry name" value="DIMETHYL SULFOXIDE REDUCTASE DMSA"/>
    <property type="match status" value="1"/>
</dbReference>
<evidence type="ECO:0000256" key="5">
    <source>
        <dbReference type="ARBA" id="ARBA00023014"/>
    </source>
</evidence>
<dbReference type="Gene3D" id="3.40.228.10">
    <property type="entry name" value="Dimethylsulfoxide Reductase, domain 2"/>
    <property type="match status" value="1"/>
</dbReference>
<evidence type="ECO:0000259" key="6">
    <source>
        <dbReference type="PROSITE" id="PS51669"/>
    </source>
</evidence>
<evidence type="ECO:0000256" key="3">
    <source>
        <dbReference type="ARBA" id="ARBA00022723"/>
    </source>
</evidence>
<dbReference type="GO" id="GO:0051536">
    <property type="term" value="F:iron-sulfur cluster binding"/>
    <property type="evidence" value="ECO:0007669"/>
    <property type="project" value="UniProtKB-KW"/>
</dbReference>
<organism evidence="7 9">
    <name type="scientific">Mesosutterella multiformis</name>
    <dbReference type="NCBI Taxonomy" id="2259133"/>
    <lineage>
        <taxon>Bacteria</taxon>
        <taxon>Pseudomonadati</taxon>
        <taxon>Pseudomonadota</taxon>
        <taxon>Betaproteobacteria</taxon>
        <taxon>Burkholderiales</taxon>
        <taxon>Sutterellaceae</taxon>
        <taxon>Mesosutterella</taxon>
    </lineage>
</organism>
<accession>A0A388SDD7</accession>
<dbReference type="GO" id="GO:0009055">
    <property type="term" value="F:electron transfer activity"/>
    <property type="evidence" value="ECO:0007669"/>
    <property type="project" value="TreeGrafter"/>
</dbReference>
<dbReference type="InterPro" id="IPR006311">
    <property type="entry name" value="TAT_signal"/>
</dbReference>
<comment type="cofactor">
    <cofactor evidence="1">
        <name>Mo-bis(molybdopterin guanine dinucleotide)</name>
        <dbReference type="ChEBI" id="CHEBI:60539"/>
    </cofactor>
</comment>
<protein>
    <recommendedName>
        <fullName evidence="6">4Fe-4S Mo/W bis-MGD-type domain-containing protein</fullName>
    </recommendedName>
</protein>
<dbReference type="AlphaFoldDB" id="A0A388SDD7"/>
<keyword evidence="5" id="KW-0411">Iron-sulfur</keyword>
<name>A0A388SDD7_9BURK</name>
<keyword evidence="3" id="KW-0479">Metal-binding</keyword>
<evidence type="ECO:0000256" key="2">
    <source>
        <dbReference type="ARBA" id="ARBA00022505"/>
    </source>
</evidence>
<evidence type="ECO:0000313" key="7">
    <source>
        <dbReference type="EMBL" id="GBO94362.1"/>
    </source>
</evidence>
<dbReference type="SMART" id="SM00926">
    <property type="entry name" value="Molybdop_Fe4S4"/>
    <property type="match status" value="1"/>
</dbReference>
<dbReference type="GO" id="GO:0016491">
    <property type="term" value="F:oxidoreductase activity"/>
    <property type="evidence" value="ECO:0007669"/>
    <property type="project" value="InterPro"/>
</dbReference>
<dbReference type="GO" id="GO:0009061">
    <property type="term" value="P:anaerobic respiration"/>
    <property type="evidence" value="ECO:0007669"/>
    <property type="project" value="TreeGrafter"/>
</dbReference>
<evidence type="ECO:0000256" key="1">
    <source>
        <dbReference type="ARBA" id="ARBA00001942"/>
    </source>
</evidence>
<dbReference type="Proteomes" id="UP000266091">
    <property type="component" value="Unassembled WGS sequence"/>
</dbReference>
<dbReference type="Gene3D" id="3.40.50.12440">
    <property type="match status" value="1"/>
</dbReference>
<keyword evidence="2" id="KW-0500">Molybdenum</keyword>
<evidence type="ECO:0000256" key="4">
    <source>
        <dbReference type="ARBA" id="ARBA00023004"/>
    </source>
</evidence>
<comment type="caution">
    <text evidence="7">The sequence shown here is derived from an EMBL/GenBank/DDBJ whole genome shotgun (WGS) entry which is preliminary data.</text>
</comment>
<dbReference type="InterPro" id="IPR006656">
    <property type="entry name" value="Mopterin_OxRdtase"/>
</dbReference>
<dbReference type="GO" id="GO:0030288">
    <property type="term" value="C:outer membrane-bounded periplasmic space"/>
    <property type="evidence" value="ECO:0007669"/>
    <property type="project" value="TreeGrafter"/>
</dbReference>
<evidence type="ECO:0000313" key="9">
    <source>
        <dbReference type="Proteomes" id="UP000266091"/>
    </source>
</evidence>
<dbReference type="Pfam" id="PF04879">
    <property type="entry name" value="Molybdop_Fe4S4"/>
    <property type="match status" value="1"/>
</dbReference>
<dbReference type="EMBL" id="BGZJ01000002">
    <property type="protein sequence ID" value="GBO94362.1"/>
    <property type="molecule type" value="Genomic_DNA"/>
</dbReference>
<dbReference type="Gene3D" id="3.40.50.740">
    <property type="match status" value="1"/>
</dbReference>
<dbReference type="PROSITE" id="PS51669">
    <property type="entry name" value="4FE4S_MOW_BIS_MGD"/>
    <property type="match status" value="1"/>
</dbReference>
<dbReference type="PANTHER" id="PTHR43742">
    <property type="entry name" value="TRIMETHYLAMINE-N-OXIDE REDUCTASE"/>
    <property type="match status" value="1"/>
</dbReference>
<keyword evidence="4" id="KW-0408">Iron</keyword>
<dbReference type="PROSITE" id="PS51318">
    <property type="entry name" value="TAT"/>
    <property type="match status" value="1"/>
</dbReference>